<comment type="caution">
    <text evidence="1">The sequence shown here is derived from an EMBL/GenBank/DDBJ whole genome shotgun (WGS) entry which is preliminary data.</text>
</comment>
<dbReference type="RefSeq" id="WP_086323389.1">
    <property type="nucleotide sequence ID" value="NZ_JABTDD010000034.1"/>
</dbReference>
<gene>
    <name evidence="1" type="ORF">A5810_001586</name>
</gene>
<accession>A0A242BEW5</accession>
<evidence type="ECO:0000313" key="2">
    <source>
        <dbReference type="Proteomes" id="UP000194885"/>
    </source>
</evidence>
<reference evidence="1 2" key="1">
    <citation type="submission" date="2017-05" db="EMBL/GenBank/DDBJ databases">
        <title>The Genome Sequence of Enterococcus faecium 7H8_DIV0219.</title>
        <authorList>
            <consortium name="The Broad Institute Genomics Platform"/>
            <consortium name="The Broad Institute Genomic Center for Infectious Diseases"/>
            <person name="Earl A."/>
            <person name="Manson A."/>
            <person name="Schwartman J."/>
            <person name="Gilmore M."/>
            <person name="Abouelleil A."/>
            <person name="Cao P."/>
            <person name="Chapman S."/>
            <person name="Cusick C."/>
            <person name="Shea T."/>
            <person name="Young S."/>
            <person name="Neafsey D."/>
            <person name="Nusbaum C."/>
            <person name="Birren B."/>
        </authorList>
    </citation>
    <scope>NUCLEOTIDE SEQUENCE [LARGE SCALE GENOMIC DNA]</scope>
    <source>
        <strain evidence="1 2">7H8_DIV0219</strain>
    </source>
</reference>
<sequence length="232" mass="27991">MKFLKEVTDQLYKKYILDLNYVILSVSDYQGLDSHQESAIILLKYVNNEWYKGVRGTKPIRKPTPFVEFIFQKWLQQKMKGKPSGMTFHEYLRERRSLKRTVDYYWRMEKPIKTRLVYTDWISFDHVAGYPIYLNKERMIPSPIDFEEMLQPESLYEKFFFETPYGLYVTKEEYLELNNYLFPNKKNLVAYSWNDSWSSYFTPGRGWRGAHMWTIYDSLEKRMVVIGASTTD</sequence>
<protein>
    <submittedName>
        <fullName evidence="1">Uncharacterized protein</fullName>
    </submittedName>
</protein>
<evidence type="ECO:0000313" key="1">
    <source>
        <dbReference type="EMBL" id="OTN93710.1"/>
    </source>
</evidence>
<dbReference type="AlphaFoldDB" id="A0A242BEW5"/>
<dbReference type="Proteomes" id="UP000194885">
    <property type="component" value="Unassembled WGS sequence"/>
</dbReference>
<organism evidence="1 2">
    <name type="scientific">Enterococcus faecium</name>
    <name type="common">Streptococcus faecium</name>
    <dbReference type="NCBI Taxonomy" id="1352"/>
    <lineage>
        <taxon>Bacteria</taxon>
        <taxon>Bacillati</taxon>
        <taxon>Bacillota</taxon>
        <taxon>Bacilli</taxon>
        <taxon>Lactobacillales</taxon>
        <taxon>Enterococcaceae</taxon>
        <taxon>Enterococcus</taxon>
    </lineage>
</organism>
<name>A0A242BEW5_ENTFC</name>
<proteinExistence type="predicted"/>
<dbReference type="EMBL" id="NGKW01000003">
    <property type="protein sequence ID" value="OTN93710.1"/>
    <property type="molecule type" value="Genomic_DNA"/>
</dbReference>